<reference evidence="2 3" key="1">
    <citation type="submission" date="2023-01" db="EMBL/GenBank/DDBJ databases">
        <authorList>
            <person name="Kreplak J."/>
        </authorList>
    </citation>
    <scope>NUCLEOTIDE SEQUENCE [LARGE SCALE GENOMIC DNA]</scope>
</reference>
<name>A0AAV0Z1P3_VICFA</name>
<evidence type="ECO:0000313" key="3">
    <source>
        <dbReference type="Proteomes" id="UP001157006"/>
    </source>
</evidence>
<accession>A0AAV0Z1P3</accession>
<evidence type="ECO:0000256" key="1">
    <source>
        <dbReference type="SAM" id="MobiDB-lite"/>
    </source>
</evidence>
<proteinExistence type="predicted"/>
<dbReference type="Proteomes" id="UP001157006">
    <property type="component" value="Chromosome 1S"/>
</dbReference>
<feature type="compositionally biased region" description="Low complexity" evidence="1">
    <location>
        <begin position="50"/>
        <end position="71"/>
    </location>
</feature>
<feature type="region of interest" description="Disordered" evidence="1">
    <location>
        <begin position="48"/>
        <end position="86"/>
    </location>
</feature>
<protein>
    <submittedName>
        <fullName evidence="2">Uncharacterized protein</fullName>
    </submittedName>
</protein>
<organism evidence="2 3">
    <name type="scientific">Vicia faba</name>
    <name type="common">Broad bean</name>
    <name type="synonym">Faba vulgaris</name>
    <dbReference type="NCBI Taxonomy" id="3906"/>
    <lineage>
        <taxon>Eukaryota</taxon>
        <taxon>Viridiplantae</taxon>
        <taxon>Streptophyta</taxon>
        <taxon>Embryophyta</taxon>
        <taxon>Tracheophyta</taxon>
        <taxon>Spermatophyta</taxon>
        <taxon>Magnoliopsida</taxon>
        <taxon>eudicotyledons</taxon>
        <taxon>Gunneridae</taxon>
        <taxon>Pentapetalae</taxon>
        <taxon>rosids</taxon>
        <taxon>fabids</taxon>
        <taxon>Fabales</taxon>
        <taxon>Fabaceae</taxon>
        <taxon>Papilionoideae</taxon>
        <taxon>50 kb inversion clade</taxon>
        <taxon>NPAAA clade</taxon>
        <taxon>Hologalegina</taxon>
        <taxon>IRL clade</taxon>
        <taxon>Fabeae</taxon>
        <taxon>Vicia</taxon>
    </lineage>
</organism>
<sequence>MSFQDSSLTPTMDDIIDINMLLGEIEKEDTMDGGNIKIGEIIDLELPVPTENTTQNTTTENNTTTQNATTTDGSTPLGDQYESSQS</sequence>
<gene>
    <name evidence="2" type="ORF">VFH_I037600</name>
</gene>
<dbReference type="AlphaFoldDB" id="A0AAV0Z1P3"/>
<dbReference type="EMBL" id="OX451735">
    <property type="protein sequence ID" value="CAI8592391.1"/>
    <property type="molecule type" value="Genomic_DNA"/>
</dbReference>
<evidence type="ECO:0000313" key="2">
    <source>
        <dbReference type="EMBL" id="CAI8592391.1"/>
    </source>
</evidence>
<keyword evidence="3" id="KW-1185">Reference proteome</keyword>